<dbReference type="SUPFAM" id="SSF52540">
    <property type="entry name" value="P-loop containing nucleoside triphosphate hydrolases"/>
    <property type="match status" value="1"/>
</dbReference>
<dbReference type="SMART" id="SM00382">
    <property type="entry name" value="AAA"/>
    <property type="match status" value="1"/>
</dbReference>
<dbReference type="Gene3D" id="1.20.1560.10">
    <property type="entry name" value="ABC transporter type 1, transmembrane domain"/>
    <property type="match status" value="2"/>
</dbReference>
<feature type="domain" description="ABC transporter" evidence="8">
    <location>
        <begin position="264"/>
        <end position="470"/>
    </location>
</feature>
<dbReference type="InterPro" id="IPR027417">
    <property type="entry name" value="P-loop_NTPase"/>
</dbReference>
<dbReference type="GO" id="GO:0016887">
    <property type="term" value="F:ATP hydrolysis activity"/>
    <property type="evidence" value="ECO:0007669"/>
    <property type="project" value="InterPro"/>
</dbReference>
<dbReference type="PROSITE" id="PS50893">
    <property type="entry name" value="ABC_TRANSPORTER_2"/>
    <property type="match status" value="1"/>
</dbReference>
<name>A0AAN4PGK3_ASPLE</name>
<proteinExistence type="predicted"/>
<evidence type="ECO:0000313" key="9">
    <source>
        <dbReference type="EMBL" id="GAQ06099.1"/>
    </source>
</evidence>
<dbReference type="PANTHER" id="PTHR24221:SF503">
    <property type="entry name" value="MITOCHONDRIAL POTASSIUM CHANNEL ATP-BINDING SUBUNIT"/>
    <property type="match status" value="1"/>
</dbReference>
<dbReference type="GO" id="GO:0005524">
    <property type="term" value="F:ATP binding"/>
    <property type="evidence" value="ECO:0007669"/>
    <property type="project" value="UniProtKB-KW"/>
</dbReference>
<dbReference type="GO" id="GO:0016020">
    <property type="term" value="C:membrane"/>
    <property type="evidence" value="ECO:0007669"/>
    <property type="project" value="UniProtKB-SubCell"/>
</dbReference>
<evidence type="ECO:0000256" key="5">
    <source>
        <dbReference type="ARBA" id="ARBA00022989"/>
    </source>
</evidence>
<protein>
    <submittedName>
        <fullName evidence="9">Heavy metal tolerance protein</fullName>
    </submittedName>
</protein>
<evidence type="ECO:0000256" key="2">
    <source>
        <dbReference type="ARBA" id="ARBA00022692"/>
    </source>
</evidence>
<dbReference type="InterPro" id="IPR039421">
    <property type="entry name" value="Type_1_exporter"/>
</dbReference>
<evidence type="ECO:0000259" key="8">
    <source>
        <dbReference type="PROSITE" id="PS50893"/>
    </source>
</evidence>
<evidence type="ECO:0000256" key="4">
    <source>
        <dbReference type="ARBA" id="ARBA00022840"/>
    </source>
</evidence>
<keyword evidence="2 7" id="KW-0812">Transmembrane</keyword>
<organism evidence="9 10">
    <name type="scientific">Aspergillus lentulus</name>
    <dbReference type="NCBI Taxonomy" id="293939"/>
    <lineage>
        <taxon>Eukaryota</taxon>
        <taxon>Fungi</taxon>
        <taxon>Dikarya</taxon>
        <taxon>Ascomycota</taxon>
        <taxon>Pezizomycotina</taxon>
        <taxon>Eurotiomycetes</taxon>
        <taxon>Eurotiomycetidae</taxon>
        <taxon>Eurotiales</taxon>
        <taxon>Aspergillaceae</taxon>
        <taxon>Aspergillus</taxon>
        <taxon>Aspergillus subgen. Fumigati</taxon>
    </lineage>
</organism>
<reference evidence="9 10" key="1">
    <citation type="submission" date="2015-11" db="EMBL/GenBank/DDBJ databases">
        <title>Aspergillus lentulus strain IFM 54703T.</title>
        <authorList>
            <person name="Kusuya Y."/>
            <person name="Sakai K."/>
            <person name="Kamei K."/>
            <person name="Takahashi H."/>
            <person name="Yaguchi T."/>
        </authorList>
    </citation>
    <scope>NUCLEOTIDE SEQUENCE [LARGE SCALE GENOMIC DNA]</scope>
    <source>
        <strain evidence="9 10">IFM 54703</strain>
    </source>
</reference>
<evidence type="ECO:0000256" key="7">
    <source>
        <dbReference type="SAM" id="Phobius"/>
    </source>
</evidence>
<evidence type="ECO:0000256" key="3">
    <source>
        <dbReference type="ARBA" id="ARBA00022741"/>
    </source>
</evidence>
<keyword evidence="4" id="KW-0067">ATP-binding</keyword>
<dbReference type="EMBL" id="BCLY01000008">
    <property type="protein sequence ID" value="GAQ06099.1"/>
    <property type="molecule type" value="Genomic_DNA"/>
</dbReference>
<evidence type="ECO:0000256" key="1">
    <source>
        <dbReference type="ARBA" id="ARBA00004141"/>
    </source>
</evidence>
<keyword evidence="3" id="KW-0547">Nucleotide-binding</keyword>
<evidence type="ECO:0000313" key="10">
    <source>
        <dbReference type="Proteomes" id="UP000051487"/>
    </source>
</evidence>
<sequence length="470" mass="52076">MDLKTACYCTACKQGTFQALQDLIAHVYYGEQERYTGIYYTIEQFSYKQLTNAAFSHVLGLLMEFHSEQDTAEVMKAIEQGAALTNVLEIAFLEIAPAIIDLFVAVFLFRVKFNSLAALCVLIATPSFLALEVSASSWNVYNRRQLTKVERGEARVMHQAIQDGPCRDVYSTGLMEACFPAAFVVLACLVANEIRKGRASPGDFVFLIQYGAYLIWPIKYLSKYYRWLVADLIDAERLLDLLTTKPTVTDKPRAFDLGPVQGYVEFENVFFSYNNGEPALCGINISAAPGDTIALVGTTGAGKSSLVKLLLRYYDVTSGCIKIDGQDIRDATQCSLRDALGIVSQNPILFSAPSMEDLRYAKLDSPDEEIYRVCRAAAIHDRSFSFPKGYQTQDGEQGVKLSRGEVQRLAIARAFLKDPSILVLDEATSAVDTEAEAKIQEALKGLIKDRTTFVIAHRLSAVVKADRILC</sequence>
<comment type="caution">
    <text evidence="9">The sequence shown here is derived from an EMBL/GenBank/DDBJ whole genome shotgun (WGS) entry which is preliminary data.</text>
</comment>
<dbReference type="AlphaFoldDB" id="A0AAN4PGK3"/>
<evidence type="ECO:0000256" key="6">
    <source>
        <dbReference type="ARBA" id="ARBA00023136"/>
    </source>
</evidence>
<dbReference type="GO" id="GO:0042626">
    <property type="term" value="F:ATPase-coupled transmembrane transporter activity"/>
    <property type="evidence" value="ECO:0007669"/>
    <property type="project" value="TreeGrafter"/>
</dbReference>
<keyword evidence="6 7" id="KW-0472">Membrane</keyword>
<gene>
    <name evidence="9" type="ORF">ALT_3420</name>
</gene>
<dbReference type="InterPro" id="IPR003439">
    <property type="entry name" value="ABC_transporter-like_ATP-bd"/>
</dbReference>
<dbReference type="SUPFAM" id="SSF90123">
    <property type="entry name" value="ABC transporter transmembrane region"/>
    <property type="match status" value="1"/>
</dbReference>
<dbReference type="Proteomes" id="UP000051487">
    <property type="component" value="Unassembled WGS sequence"/>
</dbReference>
<dbReference type="PANTHER" id="PTHR24221">
    <property type="entry name" value="ATP-BINDING CASSETTE SUB-FAMILY B"/>
    <property type="match status" value="1"/>
</dbReference>
<feature type="transmembrane region" description="Helical" evidence="7">
    <location>
        <begin position="90"/>
        <end position="109"/>
    </location>
</feature>
<comment type="subcellular location">
    <subcellularLocation>
        <location evidence="1">Membrane</location>
        <topology evidence="1">Multi-pass membrane protein</topology>
    </subcellularLocation>
</comment>
<keyword evidence="5 7" id="KW-1133">Transmembrane helix</keyword>
<dbReference type="Pfam" id="PF00005">
    <property type="entry name" value="ABC_tran"/>
    <property type="match status" value="1"/>
</dbReference>
<accession>A0AAN4PGK3</accession>
<dbReference type="InterPro" id="IPR003593">
    <property type="entry name" value="AAA+_ATPase"/>
</dbReference>
<dbReference type="Gene3D" id="3.40.50.300">
    <property type="entry name" value="P-loop containing nucleotide triphosphate hydrolases"/>
    <property type="match status" value="1"/>
</dbReference>
<dbReference type="InterPro" id="IPR036640">
    <property type="entry name" value="ABC1_TM_sf"/>
</dbReference>